<dbReference type="EMBL" id="JAWRVE010000268">
    <property type="protein sequence ID" value="KAL1846417.1"/>
    <property type="molecule type" value="Genomic_DNA"/>
</dbReference>
<dbReference type="Proteomes" id="UP001583177">
    <property type="component" value="Unassembled WGS sequence"/>
</dbReference>
<evidence type="ECO:0000313" key="2">
    <source>
        <dbReference type="EMBL" id="KAL1846417.1"/>
    </source>
</evidence>
<gene>
    <name evidence="2" type="ORF">Daus18300_014260</name>
</gene>
<accession>A0ABR3VVY6</accession>
<sequence>MAIDSPNTEALVELLDRGWRVNGSWRSFFDTPLQYALKRANYYEDYDDSKIDGLIEMHGMVVPPALQGPHLETHTDIYKRYTGVRRSQAAELYRRKLAEATTILCERGGRVSPFSSIAGTTSAAGRAVRPWAIILHTLLYAVALPLVLVYATRGIWHDMSVGQKFGFAYLWTLLSYFVPHCSMFDNKEVSSFVHIVPKPSPNECFIRALYFIAFLFNHVGLPYIVVRHGWRPIRSCDYFVENAVIEAIAMLLIFFFTA</sequence>
<feature type="transmembrane region" description="Helical" evidence="1">
    <location>
        <begin position="165"/>
        <end position="185"/>
    </location>
</feature>
<keyword evidence="1" id="KW-0812">Transmembrane</keyword>
<proteinExistence type="predicted"/>
<organism evidence="2 3">
    <name type="scientific">Diaporthe australafricana</name>
    <dbReference type="NCBI Taxonomy" id="127596"/>
    <lineage>
        <taxon>Eukaryota</taxon>
        <taxon>Fungi</taxon>
        <taxon>Dikarya</taxon>
        <taxon>Ascomycota</taxon>
        <taxon>Pezizomycotina</taxon>
        <taxon>Sordariomycetes</taxon>
        <taxon>Sordariomycetidae</taxon>
        <taxon>Diaporthales</taxon>
        <taxon>Diaporthaceae</taxon>
        <taxon>Diaporthe</taxon>
    </lineage>
</organism>
<keyword evidence="3" id="KW-1185">Reference proteome</keyword>
<comment type="caution">
    <text evidence="2">The sequence shown here is derived from an EMBL/GenBank/DDBJ whole genome shotgun (WGS) entry which is preliminary data.</text>
</comment>
<name>A0ABR3VVY6_9PEZI</name>
<keyword evidence="1" id="KW-0472">Membrane</keyword>
<evidence type="ECO:0000313" key="3">
    <source>
        <dbReference type="Proteomes" id="UP001583177"/>
    </source>
</evidence>
<reference evidence="2 3" key="1">
    <citation type="journal article" date="2024" name="IMA Fungus">
        <title>IMA Genome - F19 : A genome assembly and annotation guide to empower mycologists, including annotated draft genome sequences of Ceratocystis pirilliformis, Diaporthe australafricana, Fusarium ophioides, Paecilomyces lecythidis, and Sporothrix stenoceras.</title>
        <authorList>
            <person name="Aylward J."/>
            <person name="Wilson A.M."/>
            <person name="Visagie C.M."/>
            <person name="Spraker J."/>
            <person name="Barnes I."/>
            <person name="Buitendag C."/>
            <person name="Ceriani C."/>
            <person name="Del Mar Angel L."/>
            <person name="du Plessis D."/>
            <person name="Fuchs T."/>
            <person name="Gasser K."/>
            <person name="Kramer D."/>
            <person name="Li W."/>
            <person name="Munsamy K."/>
            <person name="Piso A."/>
            <person name="Price J.L."/>
            <person name="Sonnekus B."/>
            <person name="Thomas C."/>
            <person name="van der Nest A."/>
            <person name="van Dijk A."/>
            <person name="van Heerden A."/>
            <person name="van Vuuren N."/>
            <person name="Yilmaz N."/>
            <person name="Duong T.A."/>
            <person name="van der Merwe N.A."/>
            <person name="Wingfield M.J."/>
            <person name="Wingfield B.D."/>
        </authorList>
    </citation>
    <scope>NUCLEOTIDE SEQUENCE [LARGE SCALE GENOMIC DNA]</scope>
    <source>
        <strain evidence="2 3">CMW 18300</strain>
    </source>
</reference>
<feature type="transmembrane region" description="Helical" evidence="1">
    <location>
        <begin position="205"/>
        <end position="226"/>
    </location>
</feature>
<keyword evidence="1" id="KW-1133">Transmembrane helix</keyword>
<evidence type="ECO:0000256" key="1">
    <source>
        <dbReference type="SAM" id="Phobius"/>
    </source>
</evidence>
<protein>
    <submittedName>
        <fullName evidence="2">Uncharacterized protein</fullName>
    </submittedName>
</protein>
<feature type="transmembrane region" description="Helical" evidence="1">
    <location>
        <begin position="238"/>
        <end position="257"/>
    </location>
</feature>
<feature type="transmembrane region" description="Helical" evidence="1">
    <location>
        <begin position="131"/>
        <end position="153"/>
    </location>
</feature>